<accession>A0AAV0Q4F6</accession>
<sequence>MNDAHNGNGSDIEGRGENTEAAGDGDTPAMIMAMATTVREERRRSKLGRLQC</sequence>
<proteinExistence type="predicted"/>
<dbReference type="EMBL" id="CAMGYJ010000009">
    <property type="protein sequence ID" value="CAI0540355.1"/>
    <property type="molecule type" value="Genomic_DNA"/>
</dbReference>
<dbReference type="Proteomes" id="UP001154282">
    <property type="component" value="Unassembled WGS sequence"/>
</dbReference>
<name>A0AAV0Q4F6_9ROSI</name>
<reference evidence="2" key="1">
    <citation type="submission" date="2022-08" db="EMBL/GenBank/DDBJ databases">
        <authorList>
            <person name="Gutierrez-Valencia J."/>
        </authorList>
    </citation>
    <scope>NUCLEOTIDE SEQUENCE</scope>
</reference>
<evidence type="ECO:0000256" key="1">
    <source>
        <dbReference type="SAM" id="MobiDB-lite"/>
    </source>
</evidence>
<protein>
    <submittedName>
        <fullName evidence="2">Uncharacterized protein</fullName>
    </submittedName>
</protein>
<keyword evidence="3" id="KW-1185">Reference proteome</keyword>
<dbReference type="AlphaFoldDB" id="A0AAV0Q4F6"/>
<gene>
    <name evidence="2" type="ORF">LITE_LOCUS41646</name>
</gene>
<evidence type="ECO:0000313" key="3">
    <source>
        <dbReference type="Proteomes" id="UP001154282"/>
    </source>
</evidence>
<feature type="region of interest" description="Disordered" evidence="1">
    <location>
        <begin position="1"/>
        <end position="29"/>
    </location>
</feature>
<evidence type="ECO:0000313" key="2">
    <source>
        <dbReference type="EMBL" id="CAI0540355.1"/>
    </source>
</evidence>
<comment type="caution">
    <text evidence="2">The sequence shown here is derived from an EMBL/GenBank/DDBJ whole genome shotgun (WGS) entry which is preliminary data.</text>
</comment>
<organism evidence="2 3">
    <name type="scientific">Linum tenue</name>
    <dbReference type="NCBI Taxonomy" id="586396"/>
    <lineage>
        <taxon>Eukaryota</taxon>
        <taxon>Viridiplantae</taxon>
        <taxon>Streptophyta</taxon>
        <taxon>Embryophyta</taxon>
        <taxon>Tracheophyta</taxon>
        <taxon>Spermatophyta</taxon>
        <taxon>Magnoliopsida</taxon>
        <taxon>eudicotyledons</taxon>
        <taxon>Gunneridae</taxon>
        <taxon>Pentapetalae</taxon>
        <taxon>rosids</taxon>
        <taxon>fabids</taxon>
        <taxon>Malpighiales</taxon>
        <taxon>Linaceae</taxon>
        <taxon>Linum</taxon>
    </lineage>
</organism>